<gene>
    <name evidence="2" type="ORF">GCM10023313_32170</name>
</gene>
<protein>
    <recommendedName>
        <fullName evidence="1">TonB-dependent receptor plug domain-containing protein</fullName>
    </recommendedName>
</protein>
<evidence type="ECO:0000313" key="3">
    <source>
        <dbReference type="Proteomes" id="UP001501436"/>
    </source>
</evidence>
<proteinExistence type="predicted"/>
<dbReference type="Pfam" id="PF13715">
    <property type="entry name" value="CarbopepD_reg_2"/>
    <property type="match status" value="1"/>
</dbReference>
<dbReference type="InterPro" id="IPR012910">
    <property type="entry name" value="Plug_dom"/>
</dbReference>
<dbReference type="SUPFAM" id="SSF56935">
    <property type="entry name" value="Porins"/>
    <property type="match status" value="1"/>
</dbReference>
<dbReference type="EMBL" id="BAABJI010000002">
    <property type="protein sequence ID" value="GAA4925254.1"/>
    <property type="molecule type" value="Genomic_DNA"/>
</dbReference>
<dbReference type="SUPFAM" id="SSF49464">
    <property type="entry name" value="Carboxypeptidase regulatory domain-like"/>
    <property type="match status" value="1"/>
</dbReference>
<comment type="caution">
    <text evidence="2">The sequence shown here is derived from an EMBL/GenBank/DDBJ whole genome shotgun (WGS) entry which is preliminary data.</text>
</comment>
<dbReference type="Pfam" id="PF07715">
    <property type="entry name" value="Plug"/>
    <property type="match status" value="1"/>
</dbReference>
<dbReference type="Gene3D" id="2.60.40.1120">
    <property type="entry name" value="Carboxypeptidase-like, regulatory domain"/>
    <property type="match status" value="1"/>
</dbReference>
<dbReference type="Proteomes" id="UP001501436">
    <property type="component" value="Unassembled WGS sequence"/>
</dbReference>
<reference evidence="3" key="1">
    <citation type="journal article" date="2019" name="Int. J. Syst. Evol. Microbiol.">
        <title>The Global Catalogue of Microorganisms (GCM) 10K type strain sequencing project: providing services to taxonomists for standard genome sequencing and annotation.</title>
        <authorList>
            <consortium name="The Broad Institute Genomics Platform"/>
            <consortium name="The Broad Institute Genome Sequencing Center for Infectious Disease"/>
            <person name="Wu L."/>
            <person name="Ma J."/>
        </authorList>
    </citation>
    <scope>NUCLEOTIDE SEQUENCE [LARGE SCALE GENOMIC DNA]</scope>
    <source>
        <strain evidence="3">JCM 18283</strain>
    </source>
</reference>
<dbReference type="InterPro" id="IPR008969">
    <property type="entry name" value="CarboxyPept-like_regulatory"/>
</dbReference>
<name>A0ABP9G0T8_9SPHI</name>
<evidence type="ECO:0000259" key="1">
    <source>
        <dbReference type="Pfam" id="PF07715"/>
    </source>
</evidence>
<sequence>MLSLVGLAITTASAQNVRLHGQVSDKTTGDPVIGASVTLETGGFSTATDKYGKFSLIMDTKNPYGSISVSAISYLISKKDFRSGDSLINIFLEGKSVMGREVIISASRVPERILESPVTIEKVNGSAIKDIPGTGFYDALQYLKGVDMNTQSITFRSVSTRGFATDANHRFNQFVDGMDNMVPGLNFAVGKSPAFPTSILKVLSYCRERHLFFMVREALTELC</sequence>
<feature type="domain" description="TonB-dependent receptor plug" evidence="1">
    <location>
        <begin position="114"/>
        <end position="180"/>
    </location>
</feature>
<dbReference type="InterPro" id="IPR037066">
    <property type="entry name" value="Plug_dom_sf"/>
</dbReference>
<accession>A0ABP9G0T8</accession>
<organism evidence="2 3">
    <name type="scientific">Mucilaginibacter defluvii</name>
    <dbReference type="NCBI Taxonomy" id="1196019"/>
    <lineage>
        <taxon>Bacteria</taxon>
        <taxon>Pseudomonadati</taxon>
        <taxon>Bacteroidota</taxon>
        <taxon>Sphingobacteriia</taxon>
        <taxon>Sphingobacteriales</taxon>
        <taxon>Sphingobacteriaceae</taxon>
        <taxon>Mucilaginibacter</taxon>
    </lineage>
</organism>
<keyword evidence="3" id="KW-1185">Reference proteome</keyword>
<evidence type="ECO:0000313" key="2">
    <source>
        <dbReference type="EMBL" id="GAA4925254.1"/>
    </source>
</evidence>
<dbReference type="Gene3D" id="2.170.130.10">
    <property type="entry name" value="TonB-dependent receptor, plug domain"/>
    <property type="match status" value="1"/>
</dbReference>